<evidence type="ECO:0000313" key="2">
    <source>
        <dbReference type="EMBL" id="SDI64882.1"/>
    </source>
</evidence>
<dbReference type="OrthoDB" id="9837086at2"/>
<dbReference type="Proteomes" id="UP000199527">
    <property type="component" value="Unassembled WGS sequence"/>
</dbReference>
<keyword evidence="1" id="KW-1133">Transmembrane helix</keyword>
<proteinExistence type="predicted"/>
<evidence type="ECO:0000256" key="1">
    <source>
        <dbReference type="SAM" id="Phobius"/>
    </source>
</evidence>
<accession>A0A1G8MAF8</accession>
<name>A0A1G8MAF8_9GAMM</name>
<dbReference type="EMBL" id="FNEM01000002">
    <property type="protein sequence ID" value="SDI64882.1"/>
    <property type="molecule type" value="Genomic_DNA"/>
</dbReference>
<reference evidence="3" key="1">
    <citation type="submission" date="2016-10" db="EMBL/GenBank/DDBJ databases">
        <authorList>
            <person name="Varghese N."/>
            <person name="Submissions S."/>
        </authorList>
    </citation>
    <scope>NUCLEOTIDE SEQUENCE [LARGE SCALE GENOMIC DNA]</scope>
    <source>
        <strain evidence="3">DSM 23317</strain>
    </source>
</reference>
<organism evidence="2 3">
    <name type="scientific">Ferrimonas sediminum</name>
    <dbReference type="NCBI Taxonomy" id="718193"/>
    <lineage>
        <taxon>Bacteria</taxon>
        <taxon>Pseudomonadati</taxon>
        <taxon>Pseudomonadota</taxon>
        <taxon>Gammaproteobacteria</taxon>
        <taxon>Alteromonadales</taxon>
        <taxon>Ferrimonadaceae</taxon>
        <taxon>Ferrimonas</taxon>
    </lineage>
</organism>
<dbReference type="AlphaFoldDB" id="A0A1G8MAF8"/>
<feature type="transmembrane region" description="Helical" evidence="1">
    <location>
        <begin position="44"/>
        <end position="72"/>
    </location>
</feature>
<evidence type="ECO:0000313" key="3">
    <source>
        <dbReference type="Proteomes" id="UP000199527"/>
    </source>
</evidence>
<sequence>MTPSNHGLKHFAIAAAIYLVSFFVAFAPYAFIQDPEQVAKMMGGAGGWALIAATLFAMVAFVMNLLGVWASLKTLLQGPSSKATFGLLLNMLPVVVILSLLYSYRAMMF</sequence>
<protein>
    <submittedName>
        <fullName evidence="2">Uncharacterized protein</fullName>
    </submittedName>
</protein>
<keyword evidence="3" id="KW-1185">Reference proteome</keyword>
<dbReference type="RefSeq" id="WP_143026549.1">
    <property type="nucleotide sequence ID" value="NZ_FNEM01000002.1"/>
</dbReference>
<keyword evidence="1" id="KW-0472">Membrane</keyword>
<feature type="transmembrane region" description="Helical" evidence="1">
    <location>
        <begin position="84"/>
        <end position="104"/>
    </location>
</feature>
<gene>
    <name evidence="2" type="ORF">SAMN04488540_102318</name>
</gene>
<keyword evidence="1" id="KW-0812">Transmembrane</keyword>
<feature type="transmembrane region" description="Helical" evidence="1">
    <location>
        <begin position="12"/>
        <end position="32"/>
    </location>
</feature>